<keyword evidence="1" id="KW-0812">Transmembrane</keyword>
<feature type="transmembrane region" description="Helical" evidence="1">
    <location>
        <begin position="373"/>
        <end position="397"/>
    </location>
</feature>
<proteinExistence type="predicted"/>
<organism evidence="2 3">
    <name type="scientific">Oerskovia merdavium</name>
    <dbReference type="NCBI Taxonomy" id="2762227"/>
    <lineage>
        <taxon>Bacteria</taxon>
        <taxon>Bacillati</taxon>
        <taxon>Actinomycetota</taxon>
        <taxon>Actinomycetes</taxon>
        <taxon>Micrococcales</taxon>
        <taxon>Cellulomonadaceae</taxon>
        <taxon>Oerskovia</taxon>
    </lineage>
</organism>
<keyword evidence="1" id="KW-0472">Membrane</keyword>
<dbReference type="EMBL" id="JACSQF010000017">
    <property type="protein sequence ID" value="MBD7982063.1"/>
    <property type="molecule type" value="Genomic_DNA"/>
</dbReference>
<evidence type="ECO:0000313" key="3">
    <source>
        <dbReference type="Proteomes" id="UP000655570"/>
    </source>
</evidence>
<dbReference type="Proteomes" id="UP000655570">
    <property type="component" value="Unassembled WGS sequence"/>
</dbReference>
<feature type="transmembrane region" description="Helical" evidence="1">
    <location>
        <begin position="403"/>
        <end position="419"/>
    </location>
</feature>
<evidence type="ECO:0000313" key="2">
    <source>
        <dbReference type="EMBL" id="MBD7982063.1"/>
    </source>
</evidence>
<keyword evidence="1" id="KW-1133">Transmembrane helix</keyword>
<name>A0ABR8U313_9CELL</name>
<keyword evidence="3" id="KW-1185">Reference proteome</keyword>
<dbReference type="RefSeq" id="WP_191805258.1">
    <property type="nucleotide sequence ID" value="NZ_JACSQF010000017.1"/>
</dbReference>
<protein>
    <submittedName>
        <fullName evidence="2">Uncharacterized protein</fullName>
    </submittedName>
</protein>
<accession>A0ABR8U313</accession>
<reference evidence="2 3" key="1">
    <citation type="submission" date="2020-08" db="EMBL/GenBank/DDBJ databases">
        <title>A Genomic Blueprint of the Chicken Gut Microbiome.</title>
        <authorList>
            <person name="Gilroy R."/>
            <person name="Ravi A."/>
            <person name="Getino M."/>
            <person name="Pursley I."/>
            <person name="Horton D.L."/>
            <person name="Alikhan N.-F."/>
            <person name="Baker D."/>
            <person name="Gharbi K."/>
            <person name="Hall N."/>
            <person name="Watson M."/>
            <person name="Adriaenssens E.M."/>
            <person name="Foster-Nyarko E."/>
            <person name="Jarju S."/>
            <person name="Secka A."/>
            <person name="Antonio M."/>
            <person name="Oren A."/>
            <person name="Chaudhuri R."/>
            <person name="La Ragione R.M."/>
            <person name="Hildebrand F."/>
            <person name="Pallen M.J."/>
        </authorList>
    </citation>
    <scope>NUCLEOTIDE SEQUENCE [LARGE SCALE GENOMIC DNA]</scope>
    <source>
        <strain evidence="2 3">Sa2CUA9</strain>
    </source>
</reference>
<sequence length="433" mass="45906">MPRRQPSLELCFASVRVPSGEDAEVARLRLADVLRGAGIVGATIEGRHVGASDWVVAKFLAASAKDGPRPVAVRRAPAGATVGADRDEDWLLSDPETGWALVATSGTPWLHRTLEAAFGDVRVGTVLSFDEGPFPDSAGMLSVGLEHRDVVVADFPPHESAMLAHTARIPVRFATVPASGTTRATTIVTGLESTEDVSRVAFWPTKGPVLHLWVNGGWSGFLVVAGKAVVGHEFGPGWVALDPTRPDGEGDDESIADVVLDEIMVEPSDPDAVASALGLDEARAEALRQLLATKDPADPLDQLAAILALPAEVLAALRGQVRLDELPGAVVEHPRSFLRSAMADSATGADDPLARRLGAAGLDLEGARRRKPWWFLTWQILAIPIIGGVSVAMFTYFDSPARGWFFAVLCVLNAAWAFWPRNPGGAPSDTRGA</sequence>
<evidence type="ECO:0000256" key="1">
    <source>
        <dbReference type="SAM" id="Phobius"/>
    </source>
</evidence>
<gene>
    <name evidence="2" type="ORF">H9641_15235</name>
</gene>
<comment type="caution">
    <text evidence="2">The sequence shown here is derived from an EMBL/GenBank/DDBJ whole genome shotgun (WGS) entry which is preliminary data.</text>
</comment>